<comment type="caution">
    <text evidence="2">The sequence shown here is derived from an EMBL/GenBank/DDBJ whole genome shotgun (WGS) entry which is preliminary data.</text>
</comment>
<protein>
    <recommendedName>
        <fullName evidence="1">Metallo-beta-lactamase domain-containing protein</fullName>
    </recommendedName>
</protein>
<dbReference type="PANTHER" id="PTHR42951">
    <property type="entry name" value="METALLO-BETA-LACTAMASE DOMAIN-CONTAINING"/>
    <property type="match status" value="1"/>
</dbReference>
<dbReference type="InterPro" id="IPR050855">
    <property type="entry name" value="NDM-1-like"/>
</dbReference>
<dbReference type="AlphaFoldDB" id="A0AAE4MF35"/>
<dbReference type="SMART" id="SM00849">
    <property type="entry name" value="Lactamase_B"/>
    <property type="match status" value="1"/>
</dbReference>
<gene>
    <name evidence="2" type="ORF">McpCs1_03900</name>
</gene>
<dbReference type="Proteomes" id="UP001283212">
    <property type="component" value="Unassembled WGS sequence"/>
</dbReference>
<keyword evidence="3" id="KW-1185">Reference proteome</keyword>
<evidence type="ECO:0000313" key="3">
    <source>
        <dbReference type="Proteomes" id="UP001283212"/>
    </source>
</evidence>
<dbReference type="Pfam" id="PF00753">
    <property type="entry name" value="Lactamase_B"/>
    <property type="match status" value="1"/>
</dbReference>
<evidence type="ECO:0000313" key="2">
    <source>
        <dbReference type="EMBL" id="MDV0443024.1"/>
    </source>
</evidence>
<proteinExistence type="predicted"/>
<dbReference type="EMBL" id="JAWDKB010000001">
    <property type="protein sequence ID" value="MDV0443024.1"/>
    <property type="molecule type" value="Genomic_DNA"/>
</dbReference>
<sequence>MTPSNETQGKKSPYIDETFQQRIRPYISILNDREAEAYFKETEAAVEQLVELGKDPKEAMQIMENIGLYLSANTGENFTADYQKISLGRDRELWSIQLPGGGNVNLFRTPDGDMVLDTGYGCSYHDVETMLKTLGIEGFAGVKKVVCTHADADHCGAAGFLPVKPIMHPVTKQILDAGTRGFGSETQHKELERSYTTTINTFSQMNVPDSVELCSTEPKKMHGLFPVIDELEFGGMHFEIWESLGGHIAGQIFLYEKDVGLLFTSDALINLATMTKARRDYCSIADYLVTSVNVNSTIARTERHELMRIAKELDDELKTKGKKLLICCGHGAVSMLDDAGNMVAACEIEHYAANAK</sequence>
<dbReference type="Gene3D" id="3.60.15.10">
    <property type="entry name" value="Ribonuclease Z/Hydroxyacylglutathione hydrolase-like"/>
    <property type="match status" value="1"/>
</dbReference>
<dbReference type="InterPro" id="IPR001279">
    <property type="entry name" value="Metallo-B-lactamas"/>
</dbReference>
<name>A0AAE4MF35_9EURY</name>
<dbReference type="RefSeq" id="WP_338095549.1">
    <property type="nucleotide sequence ID" value="NZ_JAWDKB010000001.1"/>
</dbReference>
<organism evidence="2 3">
    <name type="scientific">Methanorbis rubei</name>
    <dbReference type="NCBI Taxonomy" id="3028300"/>
    <lineage>
        <taxon>Archaea</taxon>
        <taxon>Methanobacteriati</taxon>
        <taxon>Methanobacteriota</taxon>
        <taxon>Stenosarchaea group</taxon>
        <taxon>Methanomicrobia</taxon>
        <taxon>Methanomicrobiales</taxon>
        <taxon>Methanocorpusculaceae</taxon>
        <taxon>Methanorbis</taxon>
    </lineage>
</organism>
<dbReference type="PANTHER" id="PTHR42951:SF4">
    <property type="entry name" value="ACYL-COENZYME A THIOESTERASE MBLAC2"/>
    <property type="match status" value="1"/>
</dbReference>
<evidence type="ECO:0000259" key="1">
    <source>
        <dbReference type="SMART" id="SM00849"/>
    </source>
</evidence>
<dbReference type="InterPro" id="IPR036866">
    <property type="entry name" value="RibonucZ/Hydroxyglut_hydro"/>
</dbReference>
<dbReference type="SUPFAM" id="SSF56281">
    <property type="entry name" value="Metallo-hydrolase/oxidoreductase"/>
    <property type="match status" value="1"/>
</dbReference>
<feature type="domain" description="Metallo-beta-lactamase" evidence="1">
    <location>
        <begin position="101"/>
        <end position="330"/>
    </location>
</feature>
<reference evidence="2 3" key="1">
    <citation type="submission" date="2023-06" db="EMBL/GenBank/DDBJ databases">
        <title>Genome sequence of Methancorpusculaceae sp. Cs1.</title>
        <authorList>
            <person name="Protasov E."/>
            <person name="Platt K."/>
            <person name="Poehlein A."/>
            <person name="Daniel R."/>
            <person name="Brune A."/>
        </authorList>
    </citation>
    <scope>NUCLEOTIDE SEQUENCE [LARGE SCALE GENOMIC DNA]</scope>
    <source>
        <strain evidence="2 3">Cs1</strain>
    </source>
</reference>
<accession>A0AAE4MF35</accession>